<dbReference type="Gene3D" id="3.90.920.10">
    <property type="entry name" value="DNA primase, PRIM domain"/>
    <property type="match status" value="1"/>
</dbReference>
<evidence type="ECO:0000259" key="2">
    <source>
        <dbReference type="Pfam" id="PF13298"/>
    </source>
</evidence>
<name>A0A6F8YXQ0_9ACTN</name>
<dbReference type="InterPro" id="IPR052171">
    <property type="entry name" value="NHEJ_LigD"/>
</dbReference>
<feature type="domain" description="DNA ligase D 3'-phosphoesterase" evidence="2">
    <location>
        <begin position="66"/>
        <end position="174"/>
    </location>
</feature>
<evidence type="ECO:0000313" key="5">
    <source>
        <dbReference type="Proteomes" id="UP000503011"/>
    </source>
</evidence>
<dbReference type="AlphaFoldDB" id="A0A6F8YXQ0"/>
<proteinExistence type="predicted"/>
<feature type="compositionally biased region" description="Low complexity" evidence="1">
    <location>
        <begin position="238"/>
        <end position="279"/>
    </location>
</feature>
<dbReference type="Pfam" id="PF13298">
    <property type="entry name" value="LigD_N"/>
    <property type="match status" value="1"/>
</dbReference>
<gene>
    <name evidence="4" type="ORF">Psuf_081850</name>
</gene>
<dbReference type="RefSeq" id="WP_173163351.1">
    <property type="nucleotide sequence ID" value="NZ_AP022871.1"/>
</dbReference>
<feature type="region of interest" description="Disordered" evidence="1">
    <location>
        <begin position="195"/>
        <end position="295"/>
    </location>
</feature>
<accession>A0A6F8YXQ0</accession>
<dbReference type="KEGG" id="psuu:Psuf_081850"/>
<protein>
    <submittedName>
        <fullName evidence="4">Uncharacterized protein</fullName>
    </submittedName>
</protein>
<reference evidence="4 5" key="2">
    <citation type="submission" date="2020-03" db="EMBL/GenBank/DDBJ databases">
        <authorList>
            <person name="Ichikawa N."/>
            <person name="Kimura A."/>
            <person name="Kitahashi Y."/>
            <person name="Uohara A."/>
        </authorList>
    </citation>
    <scope>NUCLEOTIDE SEQUENCE [LARGE SCALE GENOMIC DNA]</scope>
    <source>
        <strain evidence="4 5">NBRC 105367</strain>
    </source>
</reference>
<sequence>MATRAKPTKAERNDAERKRAGRPKANPSRRGETLGEYRRKRDFARTPEPSGDGGRPGPGAPRFVVQRHRARQLHYDFRLEIDGVLVSWAVPKGPTLDPKARRAAFHVEDHPVEYIDFEGIIPSGQYGGGDVIVWDAGTWRPAAGVDDPGRAVGGGELHLDLYGEKLRGRFVLVRTGGDGARERWLLLHKRDEFAEGGWDPEDHPRSVLSGRTNDEVKADPHREWRSDRPAATAAVPLKATTAGKTTTATTAGKTATTAGKTATTASKAATTGKATTARRAAPKTTRRKAATETAGDEAMRELDGLRASGGVWHVFGREVKVTNLDKVLFAGRPGEEPVTKRELLRYTARIAPTALPYLRRRAFNMHRFPNGAQTKGFWHKELPHHAPDWLPRWDNPDADPGEARTYLVVDEPAALVWAANFGALEWHAWTSTVDRPDRPTWALIDLDPGAATTWDDLLALARLHRTALEHVGARSRPKLTGRRGIQIWVPIARGPDFAATRAWVEKLSRTVGAVVPDLVSWKWEVRERAGRARLDFTQNAVNKTLVAPYSPRPAPGAPVSAPVDWDELDDPDLRPDAFTIRSIVDRVAERGDLFRDLLDRPRRLPRLD</sequence>
<dbReference type="InterPro" id="IPR014144">
    <property type="entry name" value="LigD_PE_domain"/>
</dbReference>
<reference evidence="4 5" key="1">
    <citation type="submission" date="2020-03" db="EMBL/GenBank/DDBJ databases">
        <title>Whole genome shotgun sequence of Phytohabitans suffuscus NBRC 105367.</title>
        <authorList>
            <person name="Komaki H."/>
            <person name="Tamura T."/>
        </authorList>
    </citation>
    <scope>NUCLEOTIDE SEQUENCE [LARGE SCALE GENOMIC DNA]</scope>
    <source>
        <strain evidence="4 5">NBRC 105367</strain>
    </source>
</reference>
<dbReference type="PANTHER" id="PTHR42705">
    <property type="entry name" value="BIFUNCTIONAL NON-HOMOLOGOUS END JOINING PROTEIN LIGD"/>
    <property type="match status" value="1"/>
</dbReference>
<evidence type="ECO:0000259" key="3">
    <source>
        <dbReference type="Pfam" id="PF21686"/>
    </source>
</evidence>
<evidence type="ECO:0000256" key="1">
    <source>
        <dbReference type="SAM" id="MobiDB-lite"/>
    </source>
</evidence>
<evidence type="ECO:0000313" key="4">
    <source>
        <dbReference type="EMBL" id="BCB90872.1"/>
    </source>
</evidence>
<dbReference type="InterPro" id="IPR014145">
    <property type="entry name" value="LigD_pol_dom"/>
</dbReference>
<dbReference type="PANTHER" id="PTHR42705:SF2">
    <property type="entry name" value="BIFUNCTIONAL NON-HOMOLOGOUS END JOINING PROTEIN LIGD"/>
    <property type="match status" value="1"/>
</dbReference>
<feature type="region of interest" description="Disordered" evidence="1">
    <location>
        <begin position="1"/>
        <end position="62"/>
    </location>
</feature>
<feature type="domain" description="DNA ligase D polymerase" evidence="3">
    <location>
        <begin position="339"/>
        <end position="594"/>
    </location>
</feature>
<dbReference type="NCBIfam" id="TIGR02777">
    <property type="entry name" value="LigD_PE_dom"/>
    <property type="match status" value="1"/>
</dbReference>
<feature type="compositionally biased region" description="Basic and acidic residues" evidence="1">
    <location>
        <begin position="8"/>
        <end position="18"/>
    </location>
</feature>
<dbReference type="Proteomes" id="UP000503011">
    <property type="component" value="Chromosome"/>
</dbReference>
<feature type="compositionally biased region" description="Basic and acidic residues" evidence="1">
    <location>
        <begin position="29"/>
        <end position="45"/>
    </location>
</feature>
<organism evidence="4 5">
    <name type="scientific">Phytohabitans suffuscus</name>
    <dbReference type="NCBI Taxonomy" id="624315"/>
    <lineage>
        <taxon>Bacteria</taxon>
        <taxon>Bacillati</taxon>
        <taxon>Actinomycetota</taxon>
        <taxon>Actinomycetes</taxon>
        <taxon>Micromonosporales</taxon>
        <taxon>Micromonosporaceae</taxon>
    </lineage>
</organism>
<dbReference type="EMBL" id="AP022871">
    <property type="protein sequence ID" value="BCB90872.1"/>
    <property type="molecule type" value="Genomic_DNA"/>
</dbReference>
<feature type="compositionally biased region" description="Basic and acidic residues" evidence="1">
    <location>
        <begin position="212"/>
        <end position="228"/>
    </location>
</feature>
<keyword evidence="5" id="KW-1185">Reference proteome</keyword>
<dbReference type="Pfam" id="PF21686">
    <property type="entry name" value="LigD_Prim-Pol"/>
    <property type="match status" value="1"/>
</dbReference>